<dbReference type="Gene3D" id="2.10.109.10">
    <property type="entry name" value="Umud Fragment, subunit A"/>
    <property type="match status" value="1"/>
</dbReference>
<dbReference type="GeneID" id="66579682"/>
<keyword evidence="6 8" id="KW-0378">Hydrolase</keyword>
<dbReference type="CDD" id="cd06530">
    <property type="entry name" value="S26_SPase_I"/>
    <property type="match status" value="1"/>
</dbReference>
<evidence type="ECO:0000256" key="4">
    <source>
        <dbReference type="ARBA" id="ARBA00013208"/>
    </source>
</evidence>
<feature type="transmembrane region" description="Helical" evidence="8">
    <location>
        <begin position="26"/>
        <end position="45"/>
    </location>
</feature>
<reference evidence="10 11" key="1">
    <citation type="submission" date="2018-08" db="EMBL/GenBank/DDBJ databases">
        <title>A genome reference for cultivated species of the human gut microbiota.</title>
        <authorList>
            <person name="Zou Y."/>
            <person name="Xue W."/>
            <person name="Luo G."/>
        </authorList>
    </citation>
    <scope>NUCLEOTIDE SEQUENCE [LARGE SCALE GENOMIC DNA]</scope>
    <source>
        <strain evidence="10 11">AF15-20</strain>
    </source>
</reference>
<keyword evidence="8" id="KW-0812">Transmembrane</keyword>
<gene>
    <name evidence="10" type="primary">lepB</name>
    <name evidence="10" type="ORF">DWW32_04605</name>
</gene>
<proteinExistence type="inferred from homology"/>
<name>A0A395W9H2_9FIRM</name>
<keyword evidence="5 8" id="KW-0645">Protease</keyword>
<dbReference type="PANTHER" id="PTHR43390:SF1">
    <property type="entry name" value="CHLOROPLAST PROCESSING PEPTIDASE"/>
    <property type="match status" value="1"/>
</dbReference>
<evidence type="ECO:0000256" key="5">
    <source>
        <dbReference type="ARBA" id="ARBA00022670"/>
    </source>
</evidence>
<dbReference type="GO" id="GO:0004252">
    <property type="term" value="F:serine-type endopeptidase activity"/>
    <property type="evidence" value="ECO:0007669"/>
    <property type="project" value="InterPro"/>
</dbReference>
<dbReference type="PROSITE" id="PS00761">
    <property type="entry name" value="SPASE_I_3"/>
    <property type="match status" value="1"/>
</dbReference>
<evidence type="ECO:0000256" key="2">
    <source>
        <dbReference type="ARBA" id="ARBA00004401"/>
    </source>
</evidence>
<dbReference type="EC" id="3.4.21.89" evidence="4 8"/>
<dbReference type="Proteomes" id="UP000265489">
    <property type="component" value="Unassembled WGS sequence"/>
</dbReference>
<comment type="similarity">
    <text evidence="3 8">Belongs to the peptidase S26 family.</text>
</comment>
<dbReference type="PROSITE" id="PS00501">
    <property type="entry name" value="SPASE_I_1"/>
    <property type="match status" value="1"/>
</dbReference>
<dbReference type="NCBIfam" id="TIGR02227">
    <property type="entry name" value="sigpep_I_bact"/>
    <property type="match status" value="1"/>
</dbReference>
<dbReference type="AlphaFoldDB" id="A0A395W9H2"/>
<evidence type="ECO:0000259" key="9">
    <source>
        <dbReference type="Pfam" id="PF10502"/>
    </source>
</evidence>
<accession>A0A395W9H2</accession>
<comment type="caution">
    <text evidence="10">The sequence shown here is derived from an EMBL/GenBank/DDBJ whole genome shotgun (WGS) entry which is preliminary data.</text>
</comment>
<keyword evidence="8" id="KW-0472">Membrane</keyword>
<dbReference type="RefSeq" id="WP_118324925.1">
    <property type="nucleotide sequence ID" value="NZ_CATXNH010000079.1"/>
</dbReference>
<protein>
    <recommendedName>
        <fullName evidence="4 8">Signal peptidase I</fullName>
        <ecNumber evidence="4 8">3.4.21.89</ecNumber>
    </recommendedName>
</protein>
<dbReference type="Pfam" id="PF10502">
    <property type="entry name" value="Peptidase_S26"/>
    <property type="match status" value="1"/>
</dbReference>
<comment type="subcellular location">
    <subcellularLocation>
        <location evidence="2">Cell membrane</location>
        <topology evidence="2">Single-pass type II membrane protein</topology>
    </subcellularLocation>
    <subcellularLocation>
        <location evidence="8">Membrane</location>
        <topology evidence="8">Single-pass type II membrane protein</topology>
    </subcellularLocation>
</comment>
<dbReference type="GO" id="GO:0009003">
    <property type="term" value="F:signal peptidase activity"/>
    <property type="evidence" value="ECO:0007669"/>
    <property type="project" value="UniProtKB-EC"/>
</dbReference>
<feature type="domain" description="Peptidase S26" evidence="9">
    <location>
        <begin position="24"/>
        <end position="210"/>
    </location>
</feature>
<dbReference type="InterPro" id="IPR019756">
    <property type="entry name" value="Pept_S26A_signal_pept_1_Ser-AS"/>
</dbReference>
<dbReference type="EMBL" id="QRYQ01000005">
    <property type="protein sequence ID" value="RGU92699.1"/>
    <property type="molecule type" value="Genomic_DNA"/>
</dbReference>
<dbReference type="GO" id="GO:0006465">
    <property type="term" value="P:signal peptide processing"/>
    <property type="evidence" value="ECO:0007669"/>
    <property type="project" value="InterPro"/>
</dbReference>
<evidence type="ECO:0000256" key="1">
    <source>
        <dbReference type="ARBA" id="ARBA00000677"/>
    </source>
</evidence>
<dbReference type="GO" id="GO:0005886">
    <property type="term" value="C:plasma membrane"/>
    <property type="evidence" value="ECO:0007669"/>
    <property type="project" value="UniProtKB-SubCell"/>
</dbReference>
<sequence>MKKAKKSELRYNEDDERTLLEDILDFVKVFIISAIVILLFVNFVAHPVRVDGESMYPTLKDGEFGFTNVGGVLLNGVKRGDIVVVTMKENGQKTHWVKRVIGLPGETVSCVNDVIYINGKVLDETQYIDPNYRQSWIDKIGYFNQVANLDRGDNKRNYNPDVDSNVIDFKEVTLGDDEYFVMGDNRPKSKDSRYVGPVKKSQLFAKKMLVLLPISDIGVKD</sequence>
<evidence type="ECO:0000256" key="6">
    <source>
        <dbReference type="ARBA" id="ARBA00022801"/>
    </source>
</evidence>
<dbReference type="PRINTS" id="PR00727">
    <property type="entry name" value="LEADERPTASE"/>
</dbReference>
<dbReference type="InterPro" id="IPR019758">
    <property type="entry name" value="Pept_S26A_signal_pept_1_CS"/>
</dbReference>
<dbReference type="InterPro" id="IPR000223">
    <property type="entry name" value="Pept_S26A_signal_pept_1"/>
</dbReference>
<evidence type="ECO:0000256" key="7">
    <source>
        <dbReference type="PIRSR" id="PIRSR600223-1"/>
    </source>
</evidence>
<evidence type="ECO:0000256" key="3">
    <source>
        <dbReference type="ARBA" id="ARBA00009370"/>
    </source>
</evidence>
<evidence type="ECO:0000313" key="11">
    <source>
        <dbReference type="Proteomes" id="UP000265489"/>
    </source>
</evidence>
<evidence type="ECO:0000313" key="10">
    <source>
        <dbReference type="EMBL" id="RGU92699.1"/>
    </source>
</evidence>
<comment type="catalytic activity">
    <reaction evidence="1 8">
        <text>Cleavage of hydrophobic, N-terminal signal or leader sequences from secreted and periplasmic proteins.</text>
        <dbReference type="EC" id="3.4.21.89"/>
    </reaction>
</comment>
<dbReference type="SUPFAM" id="SSF51306">
    <property type="entry name" value="LexA/Signal peptidase"/>
    <property type="match status" value="1"/>
</dbReference>
<feature type="active site" evidence="7">
    <location>
        <position position="54"/>
    </location>
</feature>
<dbReference type="InterPro" id="IPR036286">
    <property type="entry name" value="LexA/Signal_pep-like_sf"/>
</dbReference>
<dbReference type="PANTHER" id="PTHR43390">
    <property type="entry name" value="SIGNAL PEPTIDASE I"/>
    <property type="match status" value="1"/>
</dbReference>
<organism evidence="10 11">
    <name type="scientific">Holdemanella biformis</name>
    <dbReference type="NCBI Taxonomy" id="1735"/>
    <lineage>
        <taxon>Bacteria</taxon>
        <taxon>Bacillati</taxon>
        <taxon>Bacillota</taxon>
        <taxon>Erysipelotrichia</taxon>
        <taxon>Erysipelotrichales</taxon>
        <taxon>Erysipelotrichaceae</taxon>
        <taxon>Holdemanella</taxon>
    </lineage>
</organism>
<feature type="active site" evidence="7">
    <location>
        <position position="98"/>
    </location>
</feature>
<keyword evidence="8" id="KW-1133">Transmembrane helix</keyword>
<evidence type="ECO:0000256" key="8">
    <source>
        <dbReference type="RuleBase" id="RU362042"/>
    </source>
</evidence>
<dbReference type="InterPro" id="IPR019533">
    <property type="entry name" value="Peptidase_S26"/>
</dbReference>